<feature type="transmembrane region" description="Helical" evidence="2">
    <location>
        <begin position="169"/>
        <end position="188"/>
    </location>
</feature>
<evidence type="ECO:0000259" key="3">
    <source>
        <dbReference type="PROSITE" id="PS51746"/>
    </source>
</evidence>
<evidence type="ECO:0000313" key="4">
    <source>
        <dbReference type="EMBL" id="PDO11083.1"/>
    </source>
</evidence>
<protein>
    <submittedName>
        <fullName evidence="4">Stage II sporulation protein E</fullName>
    </submittedName>
</protein>
<evidence type="ECO:0000313" key="5">
    <source>
        <dbReference type="Proteomes" id="UP000243688"/>
    </source>
</evidence>
<reference evidence="4 5" key="1">
    <citation type="submission" date="2016-12" db="EMBL/GenBank/DDBJ databases">
        <title>Candidatus Reconcilibacillus cellulovorans genome.</title>
        <authorList>
            <person name="Kolinko S."/>
            <person name="Wu Y.-W."/>
            <person name="Tachea F."/>
            <person name="Denzel E."/>
            <person name="Hiras J."/>
            <person name="Baecker N."/>
            <person name="Chan L.J."/>
            <person name="Eichorst S.A."/>
            <person name="Frey D."/>
            <person name="Adams P.D."/>
            <person name="Pray T."/>
            <person name="Tanjore D."/>
            <person name="Petzold C.J."/>
            <person name="Gladden J.M."/>
            <person name="Simmons B.A."/>
            <person name="Singer S.W."/>
        </authorList>
    </citation>
    <scope>NUCLEOTIDE SEQUENCE [LARGE SCALE GENOMIC DNA]</scope>
    <source>
        <strain evidence="4">JTherm</strain>
    </source>
</reference>
<comment type="caution">
    <text evidence="4">The sequence shown here is derived from an EMBL/GenBank/DDBJ whole genome shotgun (WGS) entry which is preliminary data.</text>
</comment>
<accession>A0A2A6E273</accession>
<dbReference type="EMBL" id="MOXJ01000005">
    <property type="protein sequence ID" value="PDO11083.1"/>
    <property type="molecule type" value="Genomic_DNA"/>
</dbReference>
<keyword evidence="2" id="KW-0812">Transmembrane</keyword>
<proteinExistence type="predicted"/>
<dbReference type="PANTHER" id="PTHR43156">
    <property type="entry name" value="STAGE II SPORULATION PROTEIN E-RELATED"/>
    <property type="match status" value="1"/>
</dbReference>
<dbReference type="SMART" id="SM00331">
    <property type="entry name" value="PP2C_SIG"/>
    <property type="match status" value="1"/>
</dbReference>
<keyword evidence="2" id="KW-0472">Membrane</keyword>
<dbReference type="PANTHER" id="PTHR43156:SF2">
    <property type="entry name" value="STAGE II SPORULATION PROTEIN E"/>
    <property type="match status" value="1"/>
</dbReference>
<dbReference type="SUPFAM" id="SSF81606">
    <property type="entry name" value="PP2C-like"/>
    <property type="match status" value="1"/>
</dbReference>
<feature type="transmembrane region" description="Helical" evidence="2">
    <location>
        <begin position="132"/>
        <end position="157"/>
    </location>
</feature>
<keyword evidence="2" id="KW-1133">Transmembrane helix</keyword>
<keyword evidence="1" id="KW-0378">Hydrolase</keyword>
<dbReference type="AlphaFoldDB" id="A0A2A6E273"/>
<dbReference type="InterPro" id="IPR045768">
    <property type="entry name" value="SpoIIE_N"/>
</dbReference>
<dbReference type="NCBIfam" id="TIGR02865">
    <property type="entry name" value="spore_II_E"/>
    <property type="match status" value="1"/>
</dbReference>
<feature type="transmembrane region" description="Helical" evidence="2">
    <location>
        <begin position="200"/>
        <end position="225"/>
    </location>
</feature>
<organism evidence="4 5">
    <name type="scientific">Candidatus Reconcilbacillus cellulovorans</name>
    <dbReference type="NCBI Taxonomy" id="1906605"/>
    <lineage>
        <taxon>Bacteria</taxon>
        <taxon>Bacillati</taxon>
        <taxon>Bacillota</taxon>
        <taxon>Bacilli</taxon>
        <taxon>Bacillales</taxon>
        <taxon>Paenibacillaceae</taxon>
        <taxon>Candidatus Reconcilbacillus</taxon>
    </lineage>
</organism>
<feature type="domain" description="PPM-type phosphatase" evidence="3">
    <location>
        <begin position="574"/>
        <end position="784"/>
    </location>
</feature>
<dbReference type="InterPro" id="IPR052016">
    <property type="entry name" value="Bact_Sigma-Reg"/>
</dbReference>
<feature type="transmembrane region" description="Helical" evidence="2">
    <location>
        <begin position="71"/>
        <end position="90"/>
    </location>
</feature>
<dbReference type="InterPro" id="IPR036457">
    <property type="entry name" value="PPM-type-like_dom_sf"/>
</dbReference>
<dbReference type="Pfam" id="PF19732">
    <property type="entry name" value="SpoIIE_N"/>
    <property type="match status" value="1"/>
</dbReference>
<evidence type="ECO:0000256" key="1">
    <source>
        <dbReference type="ARBA" id="ARBA00022801"/>
    </source>
</evidence>
<evidence type="ECO:0000256" key="2">
    <source>
        <dbReference type="SAM" id="Phobius"/>
    </source>
</evidence>
<dbReference type="PROSITE" id="PS51746">
    <property type="entry name" value="PPM_2"/>
    <property type="match status" value="1"/>
</dbReference>
<dbReference type="InterPro" id="IPR001932">
    <property type="entry name" value="PPM-type_phosphatase-like_dom"/>
</dbReference>
<dbReference type="InterPro" id="IPR014221">
    <property type="entry name" value="SpoII_E"/>
</dbReference>
<dbReference type="Gene3D" id="3.60.40.10">
    <property type="entry name" value="PPM-type phosphatase domain"/>
    <property type="match status" value="1"/>
</dbReference>
<dbReference type="GO" id="GO:0004722">
    <property type="term" value="F:protein serine/threonine phosphatase activity"/>
    <property type="evidence" value="ECO:0007669"/>
    <property type="project" value="InterPro"/>
</dbReference>
<gene>
    <name evidence="4" type="ORF">BLM47_03550</name>
</gene>
<dbReference type="Proteomes" id="UP000243688">
    <property type="component" value="Unassembled WGS sequence"/>
</dbReference>
<dbReference type="Pfam" id="PF07228">
    <property type="entry name" value="SpoIIE"/>
    <property type="match status" value="1"/>
</dbReference>
<sequence length="809" mass="89028">MRFGVGRWAFVRRLSARKWSLLLCVVAFLFGRAAIFSELSPFAAAFAAAVYFHRRDLFRWTSLCSAAGAVLGGWAHAAAVWAELTVFVLLQKGMERYERSDPAYGPVMAASAVLAVRTFAETIDEGFGWLSLLWVGVETALGFVLTVIFLQAMPIFVLRKSWLLRNEEIVCLMLLLASSMTGTVGWEAGGVSAEHVLSRYFTLLFAFVGGASLGASAGVVTGLVLSLADEADVVQISLLAFAGLLAGLVREGGKTAPAVGMALGASILSFYAGDGEAAVRSAWDTAVAVALFMLTPSSVVRMMARYVPGTVEYQRSQHEYVRRAREMTAKRVRRFAELFRQLSGSFRQGVAGRAVAGWDAGVGPFLDEVAERVCRTCHRKEWCWERHFSETERFVRDVVGAVGERESASSTRTGRGVRPEWRKACVRPEKVWDVVLERLRWQRFSGYWKKQLADGRQLVADQLSGVSQVMDDLARRLLREGWEMFVQEERIRQALEDLGLSIVHVDIVSLEPGNIEIEITRTDTGASDECRKIVAPMLTDFLGEPIAVRRENRSDDGQGYFTAVFGSAREYVVETGVAAAAKGGELLSGDCYSVAELDNGKFAVAISDGMGNGERAREESSAALSILQQLLQVGLDERLAIQSVNAVLALRSPDESYATVDLALIDLHDAETTFLKIGSAPSFIKRGEEVLRVAAHNPPVGILQNIDVDLIGMRLKPGDLLIMMSDGLYDASGDGVGRDAWIRRAIREIRTDDPQEIADCLLEQAIRHRQGVIADDMTVVVAKIRTHRPEWATFRWPGFARMERPKTVS</sequence>
<name>A0A2A6E273_9BACL</name>